<dbReference type="InterPro" id="IPR011009">
    <property type="entry name" value="Kinase-like_dom_sf"/>
</dbReference>
<dbReference type="InterPro" id="IPR004119">
    <property type="entry name" value="EcKL"/>
</dbReference>
<dbReference type="EMBL" id="LT558129">
    <property type="protein sequence ID" value="SAM84256.1"/>
    <property type="molecule type" value="Genomic_DNA"/>
</dbReference>
<organism evidence="1 3">
    <name type="scientific">Ustilago bromivora</name>
    <dbReference type="NCBI Taxonomy" id="307758"/>
    <lineage>
        <taxon>Eukaryota</taxon>
        <taxon>Fungi</taxon>
        <taxon>Dikarya</taxon>
        <taxon>Basidiomycota</taxon>
        <taxon>Ustilaginomycotina</taxon>
        <taxon>Ustilaginomycetes</taxon>
        <taxon>Ustilaginales</taxon>
        <taxon>Ustilaginaceae</taxon>
        <taxon>Ustilago</taxon>
    </lineage>
</organism>
<dbReference type="InterPro" id="IPR052961">
    <property type="entry name" value="Oxido-Kinase-like_Enzymes"/>
</dbReference>
<evidence type="ECO:0000313" key="1">
    <source>
        <dbReference type="EMBL" id="SAM84256.1"/>
    </source>
</evidence>
<dbReference type="AlphaFoldDB" id="A0A1K0G8Z1"/>
<evidence type="ECO:0000313" key="2">
    <source>
        <dbReference type="EMBL" id="SYW80802.1"/>
    </source>
</evidence>
<evidence type="ECO:0008006" key="5">
    <source>
        <dbReference type="Google" id="ProtNLM"/>
    </source>
</evidence>
<proteinExistence type="predicted"/>
<dbReference type="OrthoDB" id="411145at2759"/>
<evidence type="ECO:0000313" key="3">
    <source>
        <dbReference type="Proteomes" id="UP000179920"/>
    </source>
</evidence>
<gene>
    <name evidence="2" type="ORF">UBRO2_04016</name>
    <name evidence="1" type="ORF">UBRO_20127</name>
</gene>
<keyword evidence="4" id="KW-1185">Reference proteome</keyword>
<dbReference type="EMBL" id="ULHB01000085">
    <property type="protein sequence ID" value="SYW80802.1"/>
    <property type="molecule type" value="Genomic_DNA"/>
</dbReference>
<reference evidence="3" key="2">
    <citation type="submission" date="2016-04" db="EMBL/GenBank/DDBJ databases">
        <authorList>
            <person name="Guldener U."/>
            <person name="Guldener U."/>
        </authorList>
    </citation>
    <scope>NUCLEOTIDE SEQUENCE [LARGE SCALE GENOMIC DNA]</scope>
    <source>
        <strain evidence="3">UB2112</strain>
    </source>
</reference>
<name>A0A1K0G8Z1_9BASI</name>
<protein>
    <recommendedName>
        <fullName evidence="5">CHK kinase-like domain-containing protein</fullName>
    </recommendedName>
</protein>
<accession>A0A1K0G8Z1</accession>
<dbReference type="PANTHER" id="PTHR23020">
    <property type="entry name" value="UNCHARACTERIZED NUCLEAR HORMONE RECEPTOR-RELATED"/>
    <property type="match status" value="1"/>
</dbReference>
<reference evidence="1" key="1">
    <citation type="submission" date="2016-04" db="EMBL/GenBank/DDBJ databases">
        <authorList>
            <person name="Evans L.H."/>
            <person name="Alamgir A."/>
            <person name="Owens N."/>
            <person name="Weber N.D."/>
            <person name="Virtaneva K."/>
            <person name="Barbian K."/>
            <person name="Babar A."/>
            <person name="Rosenke K."/>
        </authorList>
    </citation>
    <scope>NUCLEOTIDE SEQUENCE</scope>
    <source>
        <strain evidence="1">UB2112</strain>
    </source>
</reference>
<evidence type="ECO:0000313" key="4">
    <source>
        <dbReference type="Proteomes" id="UP000658997"/>
    </source>
</evidence>
<reference evidence="2" key="3">
    <citation type="submission" date="2018-08" db="EMBL/GenBank/DDBJ databases">
        <authorList>
            <person name="Guldener U."/>
        </authorList>
    </citation>
    <scope>NUCLEOTIDE SEQUENCE</scope>
    <source>
        <strain evidence="2">UB2</strain>
    </source>
</reference>
<dbReference type="SUPFAM" id="SSF56112">
    <property type="entry name" value="Protein kinase-like (PK-like)"/>
    <property type="match status" value="1"/>
</dbReference>
<dbReference type="PANTHER" id="PTHR23020:SF41">
    <property type="entry name" value="AMINOGLYCOSIDE PHOSPHOTRANSFERASE DOMAIN-CONTAINING PROTEIN"/>
    <property type="match status" value="1"/>
</dbReference>
<dbReference type="Gene3D" id="3.90.1200.10">
    <property type="match status" value="1"/>
</dbReference>
<sequence>MIAPLNTPIVVSSSRLSGLPIPPPPPPPAAAAASQKELFASSSAESGRGKTLILEDLAIRYPILAEKRARVSFCPPPSEAAKGWKGKGLWQQGGYSYLSTRLSELEFISPIDSPWGRLGLHSASTIPVAIDWCLRNPPNRTHLSLVHGDVKTANMAFSHDAAKLAMYDFQYVGVGLGVQDLAKFLTTSIPARLLTSREQEEELLRTYHDFLCNSLPEGAEYEWEDLMRDWELALVAWLTFLAGWIRGFWGNVEWLTQRVEQLLSDQFWVENVRSRWVSAIQAQK</sequence>
<dbReference type="Proteomes" id="UP000179920">
    <property type="component" value="Chromosome XIII"/>
</dbReference>
<dbReference type="Proteomes" id="UP000658997">
    <property type="component" value="Unassembled WGS sequence"/>
</dbReference>
<dbReference type="Pfam" id="PF02958">
    <property type="entry name" value="EcKL"/>
    <property type="match status" value="1"/>
</dbReference>